<dbReference type="InterPro" id="IPR010131">
    <property type="entry name" value="MdtP/NodT-like"/>
</dbReference>
<name>A0ABQ1M6F5_9BACT</name>
<evidence type="ECO:0000256" key="1">
    <source>
        <dbReference type="ARBA" id="ARBA00007613"/>
    </source>
</evidence>
<evidence type="ECO:0000256" key="3">
    <source>
        <dbReference type="SAM" id="SignalP"/>
    </source>
</evidence>
<dbReference type="PANTHER" id="PTHR30203:SF24">
    <property type="entry name" value="BLR4935 PROTEIN"/>
    <property type="match status" value="1"/>
</dbReference>
<proteinExistence type="inferred from homology"/>
<evidence type="ECO:0000313" key="4">
    <source>
        <dbReference type="EMBL" id="GGC33525.1"/>
    </source>
</evidence>
<feature type="chain" id="PRO_5046853036" description="TolC family protein" evidence="3">
    <location>
        <begin position="34"/>
        <end position="431"/>
    </location>
</feature>
<organism evidence="4 5">
    <name type="scientific">Marivirga lumbricoides</name>
    <dbReference type="NCBI Taxonomy" id="1046115"/>
    <lineage>
        <taxon>Bacteria</taxon>
        <taxon>Pseudomonadati</taxon>
        <taxon>Bacteroidota</taxon>
        <taxon>Cytophagia</taxon>
        <taxon>Cytophagales</taxon>
        <taxon>Marivirgaceae</taxon>
        <taxon>Marivirga</taxon>
    </lineage>
</organism>
<feature type="coiled-coil region" evidence="2">
    <location>
        <begin position="337"/>
        <end position="371"/>
    </location>
</feature>
<keyword evidence="5" id="KW-1185">Reference proteome</keyword>
<evidence type="ECO:0000256" key="2">
    <source>
        <dbReference type="SAM" id="Coils"/>
    </source>
</evidence>
<accession>A0ABQ1M6F5</accession>
<sequence length="431" mass="48968">MNLTLKKLNMKKVKYLLFSSLFLILYVTKTANAQEQLDEYLALAVKNNPAVKSAYAQFEAALQKSPQVTGLPDPTLTVSAFGRMIETRLGTQEARFSFMQMFPWFGTNKAKSEVANLIAEASFQNYLEVRKQVIFDVTSAYVELYALTEIIKLKEEDLKILNAYKELAISRFESGKAPMVNAVKVDIQKDAALAEIEWLKEELEPIQTKFNLLTAREVQSAINVADTLFIEDQNPLLENEMELLENHPSIKALKQKEASYGYQEQVAKKEGFPNIGLGLDYSIISKRPVDDLERNGQDAIMPMVSLSLPVYRKKYRASAKEAQLMEESLIHQQESQMNSLVNEYQSALYELNKAKKQVALYDRQIKSAAQANKLLVSGFSNDLTDFDEVLQMNQDVLMYKTQKIEAIKNALIAKANLEYLLSKSENNENEY</sequence>
<comment type="caution">
    <text evidence="4">The sequence shown here is derived from an EMBL/GenBank/DDBJ whole genome shotgun (WGS) entry which is preliminary data.</text>
</comment>
<keyword evidence="3" id="KW-0732">Signal</keyword>
<dbReference type="Pfam" id="PF02321">
    <property type="entry name" value="OEP"/>
    <property type="match status" value="2"/>
</dbReference>
<keyword evidence="2" id="KW-0175">Coiled coil</keyword>
<evidence type="ECO:0008006" key="6">
    <source>
        <dbReference type="Google" id="ProtNLM"/>
    </source>
</evidence>
<comment type="similarity">
    <text evidence="1">Belongs to the outer membrane factor (OMF) (TC 1.B.17) family.</text>
</comment>
<dbReference type="PANTHER" id="PTHR30203">
    <property type="entry name" value="OUTER MEMBRANE CATION EFFLUX PROTEIN"/>
    <property type="match status" value="1"/>
</dbReference>
<feature type="signal peptide" evidence="3">
    <location>
        <begin position="1"/>
        <end position="33"/>
    </location>
</feature>
<dbReference type="Gene3D" id="1.20.1600.10">
    <property type="entry name" value="Outer membrane efflux proteins (OEP)"/>
    <property type="match status" value="1"/>
</dbReference>
<dbReference type="Proteomes" id="UP000636010">
    <property type="component" value="Unassembled WGS sequence"/>
</dbReference>
<protein>
    <recommendedName>
        <fullName evidence="6">TolC family protein</fullName>
    </recommendedName>
</protein>
<gene>
    <name evidence="4" type="ORF">GCM10011506_18720</name>
</gene>
<dbReference type="InterPro" id="IPR003423">
    <property type="entry name" value="OMP_efflux"/>
</dbReference>
<dbReference type="SUPFAM" id="SSF56954">
    <property type="entry name" value="Outer membrane efflux proteins (OEP)"/>
    <property type="match status" value="1"/>
</dbReference>
<evidence type="ECO:0000313" key="5">
    <source>
        <dbReference type="Proteomes" id="UP000636010"/>
    </source>
</evidence>
<dbReference type="EMBL" id="BMEC01000005">
    <property type="protein sequence ID" value="GGC33525.1"/>
    <property type="molecule type" value="Genomic_DNA"/>
</dbReference>
<reference evidence="5" key="1">
    <citation type="journal article" date="2019" name="Int. J. Syst. Evol. Microbiol.">
        <title>The Global Catalogue of Microorganisms (GCM) 10K type strain sequencing project: providing services to taxonomists for standard genome sequencing and annotation.</title>
        <authorList>
            <consortium name="The Broad Institute Genomics Platform"/>
            <consortium name="The Broad Institute Genome Sequencing Center for Infectious Disease"/>
            <person name="Wu L."/>
            <person name="Ma J."/>
        </authorList>
    </citation>
    <scope>NUCLEOTIDE SEQUENCE [LARGE SCALE GENOMIC DNA]</scope>
    <source>
        <strain evidence="5">CGMCC 1.10832</strain>
    </source>
</reference>